<dbReference type="SUPFAM" id="SSF56672">
    <property type="entry name" value="DNA/RNA polymerases"/>
    <property type="match status" value="1"/>
</dbReference>
<keyword evidence="6" id="KW-0693">Viral RNA replication</keyword>
<evidence type="ECO:0000256" key="7">
    <source>
        <dbReference type="ARBA" id="ARBA00030248"/>
    </source>
</evidence>
<dbReference type="GO" id="GO:0000166">
    <property type="term" value="F:nucleotide binding"/>
    <property type="evidence" value="ECO:0007669"/>
    <property type="project" value="UniProtKB-KW"/>
</dbReference>
<comment type="cofactor">
    <cofactor evidence="9">
        <name>Mg(2+)</name>
        <dbReference type="ChEBI" id="CHEBI:18420"/>
    </cofactor>
    <text evidence="9">Binds 2 Mg(2+) per subunit.</text>
</comment>
<dbReference type="Pfam" id="PF03431">
    <property type="entry name" value="RNA_replicase_B"/>
    <property type="match status" value="1"/>
</dbReference>
<dbReference type="EMBL" id="MN035364">
    <property type="protein sequence ID" value="QDH90226.1"/>
    <property type="molecule type" value="Genomic_RNA"/>
</dbReference>
<evidence type="ECO:0000256" key="5">
    <source>
        <dbReference type="ARBA" id="ARBA00022741"/>
    </source>
</evidence>
<evidence type="ECO:0000256" key="4">
    <source>
        <dbReference type="ARBA" id="ARBA00022695"/>
    </source>
</evidence>
<keyword evidence="2 11" id="KW-0696">RNA-directed RNA polymerase</keyword>
<keyword evidence="9" id="KW-0479">Metal-binding</keyword>
<evidence type="ECO:0000256" key="3">
    <source>
        <dbReference type="ARBA" id="ARBA00022679"/>
    </source>
</evidence>
<dbReference type="GO" id="GO:0003968">
    <property type="term" value="F:RNA-directed RNA polymerase activity"/>
    <property type="evidence" value="ECO:0007669"/>
    <property type="project" value="UniProtKB-KW"/>
</dbReference>
<dbReference type="InterPro" id="IPR007096">
    <property type="entry name" value="RNA-dir_Rpol_cat_phage"/>
</dbReference>
<comment type="catalytic activity">
    <reaction evidence="8">
        <text>RNA(n) + a ribonucleoside 5'-triphosphate = RNA(n+1) + diphosphate</text>
        <dbReference type="Rhea" id="RHEA:21248"/>
        <dbReference type="Rhea" id="RHEA-COMP:14527"/>
        <dbReference type="Rhea" id="RHEA-COMP:17342"/>
        <dbReference type="ChEBI" id="CHEBI:33019"/>
        <dbReference type="ChEBI" id="CHEBI:61557"/>
        <dbReference type="ChEBI" id="CHEBI:140395"/>
        <dbReference type="EC" id="2.7.7.48"/>
    </reaction>
</comment>
<protein>
    <recommendedName>
        <fullName evidence="1">RNA-directed RNA polymerase</fullName>
        <ecNumber evidence="1">2.7.7.48</ecNumber>
    </recommendedName>
    <alternativeName>
        <fullName evidence="7">RNA replicase beta chain</fullName>
    </alternativeName>
</protein>
<dbReference type="InterPro" id="IPR005093">
    <property type="entry name" value="RNArep_beta"/>
</dbReference>
<gene>
    <name evidence="11" type="ORF">H4Bulk46337_000001</name>
</gene>
<sequence>MSSRSDDLYQAVLTDVGYHLPFPVVGQAMIPPDASYKQFCSSYLLFNLLRKWEVRGDDADEVAKEKFLTSNQRCKDWNLRLDTEGDSLLWGEFLTEVDRFLHPEGQMLFSSTFEMFEHARVGPGAAILARSESTYSKLFASKLSVTSVSLYFAYRRWIEWFPLMDEADSFCRSSLGGPIFTVASRTSFAPKTIDCSRMICVEPSLNMFVQLGLGHILEERLRSSFGLDLSNQPESNIRLAREGSLTGRFATIDLSSASDSISVNLCRLIFPSWFFRTLTEIRSPFTEVGGQRVKLNMISTMGNGFTFPLQTLIFSCLIRAAYRSLGIDTLRCSSLGANWGCFGDDLIVEAKAFHRVIRLLSILGFSVNSKKTFFEGPFRESCGADWLSGQPVRPVFVKRLGSLQDIFVAINLLNEWSARTGIALPRAINFLLSLIRFPLHSVAVPYDENNDAGIRVPLCLLDRKHLIWDRGPKRDSSRPITQSLCYRPFRAVPAAYRIREDGAIRAPRGSKTLISNPAGLEVSAIHGELRRYQIGVREDKATYHRKARCTPNWDYTKFPEGTNGSPFGWQQWKTAVLLNCESGSEETPDE</sequence>
<organism evidence="11">
    <name type="scientific">Leviviridae sp</name>
    <dbReference type="NCBI Taxonomy" id="2027243"/>
    <lineage>
        <taxon>Viruses</taxon>
        <taxon>Riboviria</taxon>
        <taxon>Orthornavirae</taxon>
        <taxon>Lenarviricota</taxon>
        <taxon>Leviviricetes</taxon>
        <taxon>Norzivirales</taxon>
        <taxon>Fiersviridae</taxon>
    </lineage>
</organism>
<feature type="binding site" evidence="9">
    <location>
        <position position="344"/>
    </location>
    <ligand>
        <name>Mg(2+)</name>
        <dbReference type="ChEBI" id="CHEBI:18420"/>
        <label>2</label>
    </ligand>
</feature>
<keyword evidence="3" id="KW-0808">Transferase</keyword>
<evidence type="ECO:0000256" key="2">
    <source>
        <dbReference type="ARBA" id="ARBA00022484"/>
    </source>
</evidence>
<name>A0A514D9F1_9VIRU</name>
<evidence type="ECO:0000256" key="1">
    <source>
        <dbReference type="ARBA" id="ARBA00012494"/>
    </source>
</evidence>
<feature type="binding site" evidence="9">
    <location>
        <position position="253"/>
    </location>
    <ligand>
        <name>Mg(2+)</name>
        <dbReference type="ChEBI" id="CHEBI:18420"/>
        <label>2</label>
    </ligand>
</feature>
<evidence type="ECO:0000256" key="9">
    <source>
        <dbReference type="PIRSR" id="PIRSR605093-1"/>
    </source>
</evidence>
<keyword evidence="4" id="KW-0548">Nucleotidyltransferase</keyword>
<accession>A0A514D9F1</accession>
<dbReference type="InterPro" id="IPR043502">
    <property type="entry name" value="DNA/RNA_pol_sf"/>
</dbReference>
<feature type="domain" description="RdRp catalytic" evidence="10">
    <location>
        <begin position="238"/>
        <end position="376"/>
    </location>
</feature>
<evidence type="ECO:0000313" key="11">
    <source>
        <dbReference type="EMBL" id="QDH90226.1"/>
    </source>
</evidence>
<proteinExistence type="predicted"/>
<dbReference type="EC" id="2.7.7.48" evidence="1"/>
<evidence type="ECO:0000256" key="8">
    <source>
        <dbReference type="ARBA" id="ARBA00048744"/>
    </source>
</evidence>
<dbReference type="GO" id="GO:0039694">
    <property type="term" value="P:viral RNA genome replication"/>
    <property type="evidence" value="ECO:0007669"/>
    <property type="project" value="InterPro"/>
</dbReference>
<evidence type="ECO:0000256" key="6">
    <source>
        <dbReference type="ARBA" id="ARBA00022953"/>
    </source>
</evidence>
<keyword evidence="9" id="KW-0460">Magnesium</keyword>
<reference evidence="11" key="1">
    <citation type="submission" date="2019-05" db="EMBL/GenBank/DDBJ databases">
        <title>Metatranscriptomic reconstruction reveals RNA viruses with the potential to shape carbon cycling in soil.</title>
        <authorList>
            <person name="Starr E.P."/>
            <person name="Nuccio E."/>
            <person name="Pett-Ridge J."/>
            <person name="Banfield J.F."/>
            <person name="Firestone M.K."/>
        </authorList>
    </citation>
    <scope>NUCLEOTIDE SEQUENCE</scope>
    <source>
        <strain evidence="11">H4_Bulk_46_scaffold_337</strain>
    </source>
</reference>
<keyword evidence="5" id="KW-0547">Nucleotide-binding</keyword>
<feature type="binding site" evidence="9">
    <location>
        <position position="345"/>
    </location>
    <ligand>
        <name>Mg(2+)</name>
        <dbReference type="ChEBI" id="CHEBI:18420"/>
        <label>2</label>
    </ligand>
</feature>
<evidence type="ECO:0000259" key="10">
    <source>
        <dbReference type="PROSITE" id="PS50522"/>
    </source>
</evidence>
<dbReference type="PROSITE" id="PS50522">
    <property type="entry name" value="RDRP_PHAGE"/>
    <property type="match status" value="1"/>
</dbReference>
<dbReference type="GO" id="GO:0046872">
    <property type="term" value="F:metal ion binding"/>
    <property type="evidence" value="ECO:0007669"/>
    <property type="project" value="UniProtKB-KW"/>
</dbReference>